<gene>
    <name evidence="8" type="ORF">HINF_LOCUS1901</name>
    <name evidence="9" type="ORF">HINF_LOCUS22361</name>
    <name evidence="10" type="ORF">HINF_LOCUS64485</name>
    <name evidence="11" type="ORF">HINF_LOCUS64909</name>
</gene>
<dbReference type="InterPro" id="IPR002259">
    <property type="entry name" value="Eqnu_transpt"/>
</dbReference>
<feature type="transmembrane region" description="Helical" evidence="7">
    <location>
        <begin position="306"/>
        <end position="326"/>
    </location>
</feature>
<keyword evidence="5 7" id="KW-1133">Transmembrane helix</keyword>
<feature type="transmembrane region" description="Helical" evidence="7">
    <location>
        <begin position="168"/>
        <end position="190"/>
    </location>
</feature>
<dbReference type="AlphaFoldDB" id="A0AA86N7Q7"/>
<evidence type="ECO:0000313" key="10">
    <source>
        <dbReference type="EMBL" id="CAL6089000.1"/>
    </source>
</evidence>
<keyword evidence="4 7" id="KW-0812">Transmembrane</keyword>
<evidence type="ECO:0000313" key="12">
    <source>
        <dbReference type="Proteomes" id="UP001642409"/>
    </source>
</evidence>
<dbReference type="GO" id="GO:0005337">
    <property type="term" value="F:nucleoside transmembrane transporter activity"/>
    <property type="evidence" value="ECO:0007669"/>
    <property type="project" value="InterPro"/>
</dbReference>
<evidence type="ECO:0000256" key="3">
    <source>
        <dbReference type="ARBA" id="ARBA00022448"/>
    </source>
</evidence>
<evidence type="ECO:0000256" key="7">
    <source>
        <dbReference type="SAM" id="Phobius"/>
    </source>
</evidence>
<dbReference type="PANTHER" id="PTHR10332">
    <property type="entry name" value="EQUILIBRATIVE NUCLEOSIDE TRANSPORTER"/>
    <property type="match status" value="1"/>
</dbReference>
<feature type="transmembrane region" description="Helical" evidence="7">
    <location>
        <begin position="411"/>
        <end position="431"/>
    </location>
</feature>
<feature type="transmembrane region" description="Helical" evidence="7">
    <location>
        <begin position="41"/>
        <end position="62"/>
    </location>
</feature>
<dbReference type="EMBL" id="CAXDID020000421">
    <property type="protein sequence ID" value="CAL6089604.1"/>
    <property type="molecule type" value="Genomic_DNA"/>
</dbReference>
<evidence type="ECO:0000256" key="5">
    <source>
        <dbReference type="ARBA" id="ARBA00022989"/>
    </source>
</evidence>
<dbReference type="GO" id="GO:0005886">
    <property type="term" value="C:plasma membrane"/>
    <property type="evidence" value="ECO:0007669"/>
    <property type="project" value="TreeGrafter"/>
</dbReference>
<evidence type="ECO:0000313" key="9">
    <source>
        <dbReference type="EMBL" id="CAI9934716.1"/>
    </source>
</evidence>
<proteinExistence type="inferred from homology"/>
<feature type="transmembrane region" description="Helical" evidence="7">
    <location>
        <begin position="266"/>
        <end position="286"/>
    </location>
</feature>
<protein>
    <submittedName>
        <fullName evidence="8">Nucleoside transporter</fullName>
    </submittedName>
    <submittedName>
        <fullName evidence="10">Nucleoside_transporter</fullName>
    </submittedName>
</protein>
<dbReference type="EMBL" id="CAXDID020000413">
    <property type="protein sequence ID" value="CAL6089000.1"/>
    <property type="molecule type" value="Genomic_DNA"/>
</dbReference>
<sequence>METKAKEYYYFTVLGFSAILSYYCMMGQTNFWLFFYDNTTITTISMVFTVGEFLGSLVAIVLNKKWKTKTFSSVHVATSVVSLAVMLPLTFVQGKTTRLVLLCIPVLLSGVTASMFIACVIGLASKFNPFYIQAATLGISVSSIFMSLLQLALSAIFDASKLAARPSNIYNCLVFYVITILIFLYTLLVWTQLNRLIAPEAVVQAEELSQISESASKAELLKDCESVVTDTVEPSRADMQVVEAVVLEQVVEPEVVQMNPKEFRRAVYPTAIALGINNVITFAMFPLFVSNIPCLSASCQKSLEKWWTMIFMNLHMLFDLVGKLVPSIKRFKLKLAPGLVMCYCRVLFCVLFVLITLPRTQPVIQSDAASFAIEIAFSLSQSLLYTSCIMQYQNNFTNPLDRQKASFYQNVLYQGGIGLGAIIGVCIKFLFE</sequence>
<feature type="transmembrane region" description="Helical" evidence="7">
    <location>
        <begin position="74"/>
        <end position="93"/>
    </location>
</feature>
<evidence type="ECO:0000256" key="6">
    <source>
        <dbReference type="ARBA" id="ARBA00023136"/>
    </source>
</evidence>
<comment type="caution">
    <text evidence="8">The sequence shown here is derived from an EMBL/GenBank/DDBJ whole genome shotgun (WGS) entry which is preliminary data.</text>
</comment>
<evidence type="ECO:0000256" key="2">
    <source>
        <dbReference type="ARBA" id="ARBA00007965"/>
    </source>
</evidence>
<accession>A0AA86N7Q7</accession>
<reference evidence="10 12" key="2">
    <citation type="submission" date="2024-07" db="EMBL/GenBank/DDBJ databases">
        <authorList>
            <person name="Akdeniz Z."/>
        </authorList>
    </citation>
    <scope>NUCLEOTIDE SEQUENCE [LARGE SCALE GENOMIC DNA]</scope>
</reference>
<dbReference type="PANTHER" id="PTHR10332:SF10">
    <property type="entry name" value="EQUILIBRATIVE NUCLEOSIDE TRANSPORTER 4"/>
    <property type="match status" value="1"/>
</dbReference>
<comment type="subcellular location">
    <subcellularLocation>
        <location evidence="1">Membrane</location>
        <topology evidence="1">Multi-pass membrane protein</topology>
    </subcellularLocation>
</comment>
<dbReference type="EMBL" id="CATOUU010000047">
    <property type="protein sequence ID" value="CAI9914256.1"/>
    <property type="molecule type" value="Genomic_DNA"/>
</dbReference>
<feature type="transmembrane region" description="Helical" evidence="7">
    <location>
        <begin position="99"/>
        <end position="123"/>
    </location>
</feature>
<name>A0AA86N7Q7_9EUKA</name>
<organism evidence="8">
    <name type="scientific">Hexamita inflata</name>
    <dbReference type="NCBI Taxonomy" id="28002"/>
    <lineage>
        <taxon>Eukaryota</taxon>
        <taxon>Metamonada</taxon>
        <taxon>Diplomonadida</taxon>
        <taxon>Hexamitidae</taxon>
        <taxon>Hexamitinae</taxon>
        <taxon>Hexamita</taxon>
    </lineage>
</organism>
<evidence type="ECO:0000256" key="1">
    <source>
        <dbReference type="ARBA" id="ARBA00004141"/>
    </source>
</evidence>
<dbReference type="EMBL" id="CATOUU010000582">
    <property type="protein sequence ID" value="CAI9934716.1"/>
    <property type="molecule type" value="Genomic_DNA"/>
</dbReference>
<reference evidence="8" key="1">
    <citation type="submission" date="2023-06" db="EMBL/GenBank/DDBJ databases">
        <authorList>
            <person name="Kurt Z."/>
        </authorList>
    </citation>
    <scope>NUCLEOTIDE SEQUENCE</scope>
</reference>
<evidence type="ECO:0000313" key="8">
    <source>
        <dbReference type="EMBL" id="CAI9914256.1"/>
    </source>
</evidence>
<feature type="transmembrane region" description="Helical" evidence="7">
    <location>
        <begin position="130"/>
        <end position="156"/>
    </location>
</feature>
<feature type="transmembrane region" description="Helical" evidence="7">
    <location>
        <begin position="338"/>
        <end position="357"/>
    </location>
</feature>
<keyword evidence="12" id="KW-1185">Reference proteome</keyword>
<evidence type="ECO:0000256" key="4">
    <source>
        <dbReference type="ARBA" id="ARBA00022692"/>
    </source>
</evidence>
<feature type="transmembrane region" description="Helical" evidence="7">
    <location>
        <begin position="9"/>
        <end position="35"/>
    </location>
</feature>
<comment type="similarity">
    <text evidence="2">Belongs to the SLC29A/ENT transporter (TC 2.A.57) family.</text>
</comment>
<evidence type="ECO:0000313" key="11">
    <source>
        <dbReference type="EMBL" id="CAL6089604.1"/>
    </source>
</evidence>
<dbReference type="Proteomes" id="UP001642409">
    <property type="component" value="Unassembled WGS sequence"/>
</dbReference>
<keyword evidence="3" id="KW-0813">Transport</keyword>
<dbReference type="SUPFAM" id="SSF103473">
    <property type="entry name" value="MFS general substrate transporter"/>
    <property type="match status" value="1"/>
</dbReference>
<dbReference type="InterPro" id="IPR036259">
    <property type="entry name" value="MFS_trans_sf"/>
</dbReference>
<keyword evidence="6 7" id="KW-0472">Membrane</keyword>